<evidence type="ECO:0000256" key="4">
    <source>
        <dbReference type="ARBA" id="ARBA00022475"/>
    </source>
</evidence>
<dbReference type="Pfam" id="PF00005">
    <property type="entry name" value="ABC_tran"/>
    <property type="match status" value="2"/>
</dbReference>
<evidence type="ECO:0000313" key="12">
    <source>
        <dbReference type="EMBL" id="APB31124.1"/>
    </source>
</evidence>
<evidence type="ECO:0000256" key="8">
    <source>
        <dbReference type="ARBA" id="ARBA00022967"/>
    </source>
</evidence>
<dbReference type="OrthoDB" id="501320at2"/>
<dbReference type="GO" id="GO:0016887">
    <property type="term" value="F:ATP hydrolysis activity"/>
    <property type="evidence" value="ECO:0007669"/>
    <property type="project" value="InterPro"/>
</dbReference>
<dbReference type="CDD" id="cd03225">
    <property type="entry name" value="ABC_cobalt_CbiO_domain1"/>
    <property type="match status" value="1"/>
</dbReference>
<dbReference type="InterPro" id="IPR027417">
    <property type="entry name" value="P-loop_NTPase"/>
</dbReference>
<dbReference type="InterPro" id="IPR050095">
    <property type="entry name" value="ECF_ABC_transporter_ATP-bd"/>
</dbReference>
<name>A0A1J0A5A8_9ENTE</name>
<dbReference type="PROSITE" id="PS00211">
    <property type="entry name" value="ABC_TRANSPORTER_1"/>
    <property type="match status" value="1"/>
</dbReference>
<keyword evidence="6" id="KW-0547">Nucleotide-binding</keyword>
<dbReference type="InterPro" id="IPR003439">
    <property type="entry name" value="ABC_transporter-like_ATP-bd"/>
</dbReference>
<evidence type="ECO:0000256" key="9">
    <source>
        <dbReference type="ARBA" id="ARBA00023136"/>
    </source>
</evidence>
<evidence type="ECO:0000313" key="13">
    <source>
        <dbReference type="Proteomes" id="UP000191200"/>
    </source>
</evidence>
<dbReference type="Gene3D" id="3.40.50.300">
    <property type="entry name" value="P-loop containing nucleotide triphosphate hydrolases"/>
    <property type="match status" value="2"/>
</dbReference>
<comment type="function">
    <text evidence="10">Probably part of an ABC transporter complex. Responsible for energy coupling to the transport system.</text>
</comment>
<evidence type="ECO:0000256" key="3">
    <source>
        <dbReference type="ARBA" id="ARBA00022448"/>
    </source>
</evidence>
<evidence type="ECO:0000256" key="1">
    <source>
        <dbReference type="ARBA" id="ARBA00004202"/>
    </source>
</evidence>
<dbReference type="GO" id="GO:0042626">
    <property type="term" value="F:ATPase-coupled transmembrane transporter activity"/>
    <property type="evidence" value="ECO:0007669"/>
    <property type="project" value="TreeGrafter"/>
</dbReference>
<proteinExistence type="inferred from homology"/>
<keyword evidence="7" id="KW-0067">ATP-binding</keyword>
<keyword evidence="3" id="KW-0813">Transport</keyword>
<sequence>MIQLNQVTLIRDKKKVLDNIHLTVTSGELVILTGESGSGKSSLISVLNGLIPELYDGEIFGQLTVLDTRLPPIDFNKYVKDIGVVFQNPKTQFFTTSVLSELAFSMENYGFSAEDINTRMNDVIELFHLEDLIGKKVTELSGGQKQRIAFAAACMLPHRFFLLDEPSSNLDYVTIKQLSAYIKLLKQRGCTLIISEHRLFYLSELADRYVILKKGKITYDLSAAQFKAQFPIIQEEMGLRSLQEPKLFKSFIKKIEQDDASRVLQIKDLTYQYSNRKLVLNIPSLDICIDSIVGLVGQNGSGKTTFVQLLSGLLIDKSYSFSIMGANLSAKERIKRSFIVMQDVNLQLFFETVEKELLVQSKRTELFDDVVDALNLRRLLSSHPQNLSGGEKQRVAIASAILSGKEWLILDEPTSGLDYQNMLAVSKLLKKVQSLGIFVLVISHDNEFLSQTASCILKMDNGGVMS</sequence>
<dbReference type="EMBL" id="CP017267">
    <property type="protein sequence ID" value="APB31124.1"/>
    <property type="molecule type" value="Genomic_DNA"/>
</dbReference>
<dbReference type="Proteomes" id="UP000191200">
    <property type="component" value="Chromosome"/>
</dbReference>
<evidence type="ECO:0000256" key="2">
    <source>
        <dbReference type="ARBA" id="ARBA00005417"/>
    </source>
</evidence>
<dbReference type="GO" id="GO:0043190">
    <property type="term" value="C:ATP-binding cassette (ABC) transporter complex"/>
    <property type="evidence" value="ECO:0007669"/>
    <property type="project" value="TreeGrafter"/>
</dbReference>
<feature type="domain" description="ABC transporter" evidence="11">
    <location>
        <begin position="264"/>
        <end position="466"/>
    </location>
</feature>
<dbReference type="PANTHER" id="PTHR43553">
    <property type="entry name" value="HEAVY METAL TRANSPORTER"/>
    <property type="match status" value="1"/>
</dbReference>
<dbReference type="InterPro" id="IPR025662">
    <property type="entry name" value="Sigma_54_int_dom_ATP-bd_1"/>
</dbReference>
<dbReference type="SUPFAM" id="SSF52540">
    <property type="entry name" value="P-loop containing nucleoside triphosphate hydrolases"/>
    <property type="match status" value="2"/>
</dbReference>
<feature type="domain" description="ABC transporter" evidence="11">
    <location>
        <begin position="2"/>
        <end position="239"/>
    </location>
</feature>
<protein>
    <recommendedName>
        <fullName evidence="11">ABC transporter domain-containing protein</fullName>
    </recommendedName>
</protein>
<organism evidence="12 13">
    <name type="scientific">Vagococcus teuberi</name>
    <dbReference type="NCBI Taxonomy" id="519472"/>
    <lineage>
        <taxon>Bacteria</taxon>
        <taxon>Bacillati</taxon>
        <taxon>Bacillota</taxon>
        <taxon>Bacilli</taxon>
        <taxon>Lactobacillales</taxon>
        <taxon>Enterococcaceae</taxon>
        <taxon>Vagococcus</taxon>
    </lineage>
</organism>
<dbReference type="RefSeq" id="WP_071456709.1">
    <property type="nucleotide sequence ID" value="NZ_CP017267.1"/>
</dbReference>
<dbReference type="AlphaFoldDB" id="A0A1J0A5A8"/>
<keyword evidence="9" id="KW-0472">Membrane</keyword>
<keyword evidence="4" id="KW-1003">Cell membrane</keyword>
<keyword evidence="5" id="KW-0677">Repeat</keyword>
<dbReference type="PROSITE" id="PS50893">
    <property type="entry name" value="ABC_TRANSPORTER_2"/>
    <property type="match status" value="2"/>
</dbReference>
<dbReference type="PANTHER" id="PTHR43553:SF23">
    <property type="entry name" value="ABC TRANSPORTER ATP-BINDING COMPONENT"/>
    <property type="match status" value="1"/>
</dbReference>
<keyword evidence="13" id="KW-1185">Reference proteome</keyword>
<comment type="subcellular location">
    <subcellularLocation>
        <location evidence="1">Cell membrane</location>
        <topology evidence="1">Peripheral membrane protein</topology>
    </subcellularLocation>
</comment>
<evidence type="ECO:0000256" key="5">
    <source>
        <dbReference type="ARBA" id="ARBA00022737"/>
    </source>
</evidence>
<accession>A0A1J0A5A8</accession>
<evidence type="ECO:0000256" key="10">
    <source>
        <dbReference type="ARBA" id="ARBA00025157"/>
    </source>
</evidence>
<comment type="similarity">
    <text evidence="2">Belongs to the ABC transporter superfamily.</text>
</comment>
<dbReference type="STRING" id="519472.BHY08_04325"/>
<keyword evidence="8" id="KW-1278">Translocase</keyword>
<evidence type="ECO:0000259" key="11">
    <source>
        <dbReference type="PROSITE" id="PS50893"/>
    </source>
</evidence>
<evidence type="ECO:0000256" key="7">
    <source>
        <dbReference type="ARBA" id="ARBA00022840"/>
    </source>
</evidence>
<dbReference type="InterPro" id="IPR015856">
    <property type="entry name" value="ABC_transpr_CbiO/EcfA_su"/>
</dbReference>
<reference evidence="12 13" key="1">
    <citation type="submission" date="2016-09" db="EMBL/GenBank/DDBJ databases">
        <title>Vagococcus teuberi sp. nov., isolated from the Malian artisanal sour milk fene.</title>
        <authorList>
            <person name="Wullschleger S."/>
            <person name="Seifert C."/>
            <person name="Baumgartner S."/>
            <person name="Lacroix C."/>
            <person name="Bonfoh B."/>
            <person name="Stevens M.J."/>
            <person name="Meile L."/>
        </authorList>
    </citation>
    <scope>NUCLEOTIDE SEQUENCE [LARGE SCALE GENOMIC DNA]</scope>
    <source>
        <strain evidence="12 13">DSM 21459</strain>
    </source>
</reference>
<evidence type="ECO:0000256" key="6">
    <source>
        <dbReference type="ARBA" id="ARBA00022741"/>
    </source>
</evidence>
<dbReference type="InterPro" id="IPR003593">
    <property type="entry name" value="AAA+_ATPase"/>
</dbReference>
<dbReference type="SMART" id="SM00382">
    <property type="entry name" value="AAA"/>
    <property type="match status" value="2"/>
</dbReference>
<dbReference type="KEGG" id="vte:BHY08_04325"/>
<dbReference type="GO" id="GO:0005524">
    <property type="term" value="F:ATP binding"/>
    <property type="evidence" value="ECO:0007669"/>
    <property type="project" value="UniProtKB-KW"/>
</dbReference>
<dbReference type="PROSITE" id="PS00675">
    <property type="entry name" value="SIGMA54_INTERACT_1"/>
    <property type="match status" value="1"/>
</dbReference>
<gene>
    <name evidence="12" type="ORF">BHY08_04325</name>
</gene>
<dbReference type="InterPro" id="IPR017871">
    <property type="entry name" value="ABC_transporter-like_CS"/>
</dbReference>